<evidence type="ECO:0000313" key="1">
    <source>
        <dbReference type="EMBL" id="QSG08483.1"/>
    </source>
</evidence>
<keyword evidence="2" id="KW-1185">Reference proteome</keyword>
<dbReference type="EMBL" id="CP064788">
    <property type="protein sequence ID" value="QSG08483.1"/>
    <property type="molecule type" value="Genomic_DNA"/>
</dbReference>
<evidence type="ECO:0000313" key="2">
    <source>
        <dbReference type="Proteomes" id="UP000662973"/>
    </source>
</evidence>
<gene>
    <name evidence="1" type="ORF">HSR122_1082</name>
</gene>
<dbReference type="GeneID" id="68851731"/>
<dbReference type="Proteomes" id="UP000662973">
    <property type="component" value="Chromosome"/>
</dbReference>
<accession>A0A897NBM4</accession>
<organism evidence="1 2">
    <name type="scientific">Halapricum desulfuricans</name>
    <dbReference type="NCBI Taxonomy" id="2841257"/>
    <lineage>
        <taxon>Archaea</taxon>
        <taxon>Methanobacteriati</taxon>
        <taxon>Methanobacteriota</taxon>
        <taxon>Stenosarchaea group</taxon>
        <taxon>Halobacteria</taxon>
        <taxon>Halobacteriales</taxon>
        <taxon>Haloarculaceae</taxon>
        <taxon>Halapricum</taxon>
    </lineage>
</organism>
<reference evidence="1 2" key="1">
    <citation type="submission" date="2020-11" db="EMBL/GenBank/DDBJ databases">
        <title>Carbohydrate-dependent, anaerobic sulfur respiration: A novel catabolism in halophilic archaea.</title>
        <authorList>
            <person name="Sorokin D.Y."/>
            <person name="Messina E."/>
            <person name="Smedile F."/>
            <person name="La Cono V."/>
            <person name="Hallsworth J.E."/>
            <person name="Yakimov M.M."/>
        </authorList>
    </citation>
    <scope>NUCLEOTIDE SEQUENCE [LARGE SCALE GENOMIC DNA]</scope>
    <source>
        <strain evidence="1 2">HSR12-2</strain>
    </source>
</reference>
<sequence>MSGESDEEYLFVVDYKSDAERKRVEYLFENADGEIESLEGLSRIAHDVDHEAIYEQLVSKVPDEQVTAYRLEPVDIAAEPERVTVEQTIDAAPETVETFVEYMLSKKKAVLQSSARNVYEVYTKKGRAEISYELDGDGGGTVARIRIDGYPPAPSFLAEFFETELTDYAESQL</sequence>
<proteinExistence type="predicted"/>
<dbReference type="KEGG" id="hds:HSR122_1082"/>
<dbReference type="AlphaFoldDB" id="A0A897NBM4"/>
<protein>
    <submittedName>
        <fullName evidence="1">Uncharacterized protein</fullName>
    </submittedName>
</protein>
<name>A0A897NBM4_9EURY</name>
<dbReference type="RefSeq" id="WP_229111707.1">
    <property type="nucleotide sequence ID" value="NZ_CP064788.1"/>
</dbReference>